<dbReference type="SUPFAM" id="SSF53756">
    <property type="entry name" value="UDP-Glycosyltransferase/glycogen phosphorylase"/>
    <property type="match status" value="1"/>
</dbReference>
<proteinExistence type="predicted"/>
<dbReference type="CDD" id="cd03784">
    <property type="entry name" value="GT1_Gtf-like"/>
    <property type="match status" value="1"/>
</dbReference>
<dbReference type="PANTHER" id="PTHR48044">
    <property type="entry name" value="GLYCOSYLTRANSFERASE"/>
    <property type="match status" value="1"/>
</dbReference>
<dbReference type="Pfam" id="PF00201">
    <property type="entry name" value="UDPGT"/>
    <property type="match status" value="1"/>
</dbReference>
<sequence>MFPWLAHGHIFPYLELAKRILIRKNFHIYFCSTAINFSLINQFIHKNSLDNSIELVQLHLQPSIELPPHYHTTKNLPSNLVFTLLEAFAQRKSSFLDIINNLKPDLVIFDVFQPWAAKLALSLNIPAVHFAAFGAATLSFCHHHYNSWDENFPFLELCLKDHEKKSVDALVEFLQANVFGEDRNYFVNFKLSSEIILLKTSRGFEEKYIDYISAVCQKRILTVGSLVTSVCENAEENNSEVMQWLGKKNQYSTLYISFGSEYFLSKAEIEEISKGLELCDVNFIWVIRFPIEEKAITIEETLPEGFLERVKNRGKVVTGWAPQANILAHHNTGAFISHCGWSSLNESIYFGVPVIGMPMKLSMFVDARMLVDVGACVEVKRDENEVYKGKHIAKVINEVILEKKGKGLRQRAQELSQKMRMEEELALDETAEQLWQLCLKNKG</sequence>
<evidence type="ECO:0000313" key="2">
    <source>
        <dbReference type="EMBL" id="KAK6122623.1"/>
    </source>
</evidence>
<keyword evidence="3" id="KW-1185">Reference proteome</keyword>
<organism evidence="2 3">
    <name type="scientific">Rehmannia glutinosa</name>
    <name type="common">Chinese foxglove</name>
    <dbReference type="NCBI Taxonomy" id="99300"/>
    <lineage>
        <taxon>Eukaryota</taxon>
        <taxon>Viridiplantae</taxon>
        <taxon>Streptophyta</taxon>
        <taxon>Embryophyta</taxon>
        <taxon>Tracheophyta</taxon>
        <taxon>Spermatophyta</taxon>
        <taxon>Magnoliopsida</taxon>
        <taxon>eudicotyledons</taxon>
        <taxon>Gunneridae</taxon>
        <taxon>Pentapetalae</taxon>
        <taxon>asterids</taxon>
        <taxon>lamiids</taxon>
        <taxon>Lamiales</taxon>
        <taxon>Orobanchaceae</taxon>
        <taxon>Rehmannieae</taxon>
        <taxon>Rehmannia</taxon>
    </lineage>
</organism>
<dbReference type="PANTHER" id="PTHR48044:SF82">
    <property type="entry name" value="GLYCOSYLTRANSFERASE"/>
    <property type="match status" value="1"/>
</dbReference>
<gene>
    <name evidence="2" type="ORF">DH2020_043638</name>
</gene>
<reference evidence="2 3" key="1">
    <citation type="journal article" date="2021" name="Comput. Struct. Biotechnol. J.">
        <title>De novo genome assembly of the potent medicinal plant Rehmannia glutinosa using nanopore technology.</title>
        <authorList>
            <person name="Ma L."/>
            <person name="Dong C."/>
            <person name="Song C."/>
            <person name="Wang X."/>
            <person name="Zheng X."/>
            <person name="Niu Y."/>
            <person name="Chen S."/>
            <person name="Feng W."/>
        </authorList>
    </citation>
    <scope>NUCLEOTIDE SEQUENCE [LARGE SCALE GENOMIC DNA]</scope>
    <source>
        <strain evidence="2">DH-2019</strain>
    </source>
</reference>
<dbReference type="EMBL" id="JABTTQ020002672">
    <property type="protein sequence ID" value="KAK6122623.1"/>
    <property type="molecule type" value="Genomic_DNA"/>
</dbReference>
<dbReference type="Proteomes" id="UP001318860">
    <property type="component" value="Unassembled WGS sequence"/>
</dbReference>
<evidence type="ECO:0008006" key="4">
    <source>
        <dbReference type="Google" id="ProtNLM"/>
    </source>
</evidence>
<accession>A0ABR0UJ35</accession>
<dbReference type="InterPro" id="IPR002213">
    <property type="entry name" value="UDP_glucos_trans"/>
</dbReference>
<keyword evidence="1" id="KW-0808">Transferase</keyword>
<comment type="caution">
    <text evidence="2">The sequence shown here is derived from an EMBL/GenBank/DDBJ whole genome shotgun (WGS) entry which is preliminary data.</text>
</comment>
<name>A0ABR0UJ35_REHGL</name>
<dbReference type="Gene3D" id="3.40.50.2000">
    <property type="entry name" value="Glycogen Phosphorylase B"/>
    <property type="match status" value="2"/>
</dbReference>
<evidence type="ECO:0000256" key="1">
    <source>
        <dbReference type="ARBA" id="ARBA00022679"/>
    </source>
</evidence>
<protein>
    <recommendedName>
        <fullName evidence="4">Glycosyltransferase</fullName>
    </recommendedName>
</protein>
<evidence type="ECO:0000313" key="3">
    <source>
        <dbReference type="Proteomes" id="UP001318860"/>
    </source>
</evidence>